<feature type="signal peptide" evidence="1">
    <location>
        <begin position="1"/>
        <end position="19"/>
    </location>
</feature>
<evidence type="ECO:0000313" key="2">
    <source>
        <dbReference type="EMBL" id="CAD8150590.1"/>
    </source>
</evidence>
<keyword evidence="3" id="KW-1185">Reference proteome</keyword>
<dbReference type="OrthoDB" id="307849at2759"/>
<comment type="caution">
    <text evidence="2">The sequence shown here is derived from an EMBL/GenBank/DDBJ whole genome shotgun (WGS) entry which is preliminary data.</text>
</comment>
<sequence>MKSEFLFIIYFFLIQVSNQECVRQIKASQSILNKNHKNVLQQYFGALIPHARYHRFLDGNYGSFLKDDAYTIMTNGVPYTEIFFYNEKISVSPMQKYLLNTFKIWLWDFGYLTNEPIRFYTIIIYAVLNGVQTKIYDSNLATSIVTIAFPDQFVERFDVFNIKGNTFNTGLHIMKAEAYYKFS</sequence>
<proteinExistence type="predicted"/>
<reference evidence="2" key="1">
    <citation type="submission" date="2021-01" db="EMBL/GenBank/DDBJ databases">
        <authorList>
            <consortium name="Genoscope - CEA"/>
            <person name="William W."/>
        </authorList>
    </citation>
    <scope>NUCLEOTIDE SEQUENCE</scope>
</reference>
<dbReference type="Proteomes" id="UP000683925">
    <property type="component" value="Unassembled WGS sequence"/>
</dbReference>
<protein>
    <submittedName>
        <fullName evidence="2">Uncharacterized protein</fullName>
    </submittedName>
</protein>
<accession>A0A8S1TE10</accession>
<organism evidence="2 3">
    <name type="scientific">Paramecium octaurelia</name>
    <dbReference type="NCBI Taxonomy" id="43137"/>
    <lineage>
        <taxon>Eukaryota</taxon>
        <taxon>Sar</taxon>
        <taxon>Alveolata</taxon>
        <taxon>Ciliophora</taxon>
        <taxon>Intramacronucleata</taxon>
        <taxon>Oligohymenophorea</taxon>
        <taxon>Peniculida</taxon>
        <taxon>Parameciidae</taxon>
        <taxon>Paramecium</taxon>
    </lineage>
</organism>
<evidence type="ECO:0000256" key="1">
    <source>
        <dbReference type="SAM" id="SignalP"/>
    </source>
</evidence>
<dbReference type="AlphaFoldDB" id="A0A8S1TE10"/>
<dbReference type="EMBL" id="CAJJDP010000024">
    <property type="protein sequence ID" value="CAD8150590.1"/>
    <property type="molecule type" value="Genomic_DNA"/>
</dbReference>
<keyword evidence="1" id="KW-0732">Signal</keyword>
<gene>
    <name evidence="2" type="ORF">POCTA_138.1.T0240008</name>
</gene>
<name>A0A8S1TE10_PAROT</name>
<evidence type="ECO:0000313" key="3">
    <source>
        <dbReference type="Proteomes" id="UP000683925"/>
    </source>
</evidence>
<dbReference type="OMA" id="HARYHRF"/>
<feature type="chain" id="PRO_5035768934" evidence="1">
    <location>
        <begin position="20"/>
        <end position="183"/>
    </location>
</feature>